<dbReference type="EC" id="2.1.1.182" evidence="7"/>
<proteinExistence type="inferred from homology"/>
<feature type="binding site" evidence="7 8">
    <location>
        <position position="125"/>
    </location>
    <ligand>
        <name>S-adenosyl-L-methionine</name>
        <dbReference type="ChEBI" id="CHEBI:59789"/>
    </ligand>
</feature>
<keyword evidence="11" id="KW-1185">Reference proteome</keyword>
<keyword evidence="2 7" id="KW-0698">rRNA processing</keyword>
<dbReference type="EMBL" id="JACRSV010000003">
    <property type="protein sequence ID" value="MBC8560358.1"/>
    <property type="molecule type" value="Genomic_DNA"/>
</dbReference>
<dbReference type="HAMAP" id="MF_00607">
    <property type="entry name" value="16SrRNA_methyltr_A"/>
    <property type="match status" value="1"/>
</dbReference>
<dbReference type="InterPro" id="IPR023165">
    <property type="entry name" value="rRNA_Ade_diMease-like_C"/>
</dbReference>
<evidence type="ECO:0000256" key="5">
    <source>
        <dbReference type="ARBA" id="ARBA00022691"/>
    </source>
</evidence>
<organism evidence="10 11">
    <name type="scientific">Fumia xinanensis</name>
    <dbReference type="NCBI Taxonomy" id="2763659"/>
    <lineage>
        <taxon>Bacteria</taxon>
        <taxon>Bacillati</taxon>
        <taxon>Bacillota</taxon>
        <taxon>Clostridia</taxon>
        <taxon>Eubacteriales</taxon>
        <taxon>Oscillospiraceae</taxon>
        <taxon>Fumia</taxon>
    </lineage>
</organism>
<feature type="binding site" evidence="7 8">
    <location>
        <position position="101"/>
    </location>
    <ligand>
        <name>S-adenosyl-L-methionine</name>
        <dbReference type="ChEBI" id="CHEBI:59789"/>
    </ligand>
</feature>
<comment type="similarity">
    <text evidence="7">Belongs to the class I-like SAM-binding methyltransferase superfamily. rRNA adenine N(6)-methyltransferase family. RsmA subfamily.</text>
</comment>
<evidence type="ECO:0000256" key="1">
    <source>
        <dbReference type="ARBA" id="ARBA00022490"/>
    </source>
</evidence>
<protein>
    <recommendedName>
        <fullName evidence="7">Ribosomal RNA small subunit methyltransferase A</fullName>
        <ecNumber evidence="7">2.1.1.182</ecNumber>
    </recommendedName>
    <alternativeName>
        <fullName evidence="7">16S rRNA (adenine(1518)-N(6)/adenine(1519)-N(6))-dimethyltransferase</fullName>
    </alternativeName>
    <alternativeName>
        <fullName evidence="7">16S rRNA dimethyladenosine transferase</fullName>
    </alternativeName>
    <alternativeName>
        <fullName evidence="7">16S rRNA dimethylase</fullName>
    </alternativeName>
    <alternativeName>
        <fullName evidence="7">S-adenosylmethionine-6-N', N'-adenosyl(rRNA) dimethyltransferase</fullName>
    </alternativeName>
</protein>
<gene>
    <name evidence="7 10" type="primary">rsmA</name>
    <name evidence="7" type="synonym">ksgA</name>
    <name evidence="10" type="ORF">H8710_09825</name>
</gene>
<keyword evidence="5 7" id="KW-0949">S-adenosyl-L-methionine</keyword>
<feature type="binding site" evidence="7 8">
    <location>
        <position position="30"/>
    </location>
    <ligand>
        <name>S-adenosyl-L-methionine</name>
        <dbReference type="ChEBI" id="CHEBI:59789"/>
    </ligand>
</feature>
<dbReference type="InterPro" id="IPR020596">
    <property type="entry name" value="rRNA_Ade_Mease_Trfase_CS"/>
</dbReference>
<dbReference type="Gene3D" id="1.10.8.100">
    <property type="entry name" value="Ribosomal RNA adenine dimethylase-like, domain 2"/>
    <property type="match status" value="1"/>
</dbReference>
<keyword evidence="1 7" id="KW-0963">Cytoplasm</keyword>
<evidence type="ECO:0000259" key="9">
    <source>
        <dbReference type="SMART" id="SM00650"/>
    </source>
</evidence>
<dbReference type="InterPro" id="IPR020598">
    <property type="entry name" value="rRNA_Ade_methylase_Trfase_N"/>
</dbReference>
<comment type="function">
    <text evidence="7">Specifically dimethylates two adjacent adenosines (A1518 and A1519) in the loop of a conserved hairpin near the 3'-end of 16S rRNA in the 30S particle. May play a critical role in biogenesis of 30S subunits.</text>
</comment>
<dbReference type="PROSITE" id="PS01131">
    <property type="entry name" value="RRNA_A_DIMETH"/>
    <property type="match status" value="1"/>
</dbReference>
<dbReference type="NCBIfam" id="TIGR00755">
    <property type="entry name" value="ksgA"/>
    <property type="match status" value="1"/>
</dbReference>
<dbReference type="GO" id="GO:0005829">
    <property type="term" value="C:cytosol"/>
    <property type="evidence" value="ECO:0007669"/>
    <property type="project" value="TreeGrafter"/>
</dbReference>
<dbReference type="SMART" id="SM00650">
    <property type="entry name" value="rADc"/>
    <property type="match status" value="1"/>
</dbReference>
<evidence type="ECO:0000256" key="8">
    <source>
        <dbReference type="PROSITE-ProRule" id="PRU01026"/>
    </source>
</evidence>
<dbReference type="Gene3D" id="3.40.50.150">
    <property type="entry name" value="Vaccinia Virus protein VP39"/>
    <property type="match status" value="1"/>
</dbReference>
<evidence type="ECO:0000256" key="4">
    <source>
        <dbReference type="ARBA" id="ARBA00022679"/>
    </source>
</evidence>
<accession>A0A926E698</accession>
<feature type="binding site" evidence="7 8">
    <location>
        <position position="28"/>
    </location>
    <ligand>
        <name>S-adenosyl-L-methionine</name>
        <dbReference type="ChEBI" id="CHEBI:59789"/>
    </ligand>
</feature>
<evidence type="ECO:0000313" key="11">
    <source>
        <dbReference type="Proteomes" id="UP000610760"/>
    </source>
</evidence>
<dbReference type="PROSITE" id="PS51689">
    <property type="entry name" value="SAM_RNA_A_N6_MT"/>
    <property type="match status" value="1"/>
</dbReference>
<dbReference type="InterPro" id="IPR029063">
    <property type="entry name" value="SAM-dependent_MTases_sf"/>
</dbReference>
<dbReference type="InterPro" id="IPR001737">
    <property type="entry name" value="KsgA/Erm"/>
</dbReference>
<dbReference type="GO" id="GO:0003723">
    <property type="term" value="F:RNA binding"/>
    <property type="evidence" value="ECO:0007669"/>
    <property type="project" value="UniProtKB-UniRule"/>
</dbReference>
<feature type="binding site" evidence="7 8">
    <location>
        <position position="55"/>
    </location>
    <ligand>
        <name>S-adenosyl-L-methionine</name>
        <dbReference type="ChEBI" id="CHEBI:59789"/>
    </ligand>
</feature>
<evidence type="ECO:0000256" key="3">
    <source>
        <dbReference type="ARBA" id="ARBA00022603"/>
    </source>
</evidence>
<dbReference type="CDD" id="cd02440">
    <property type="entry name" value="AdoMet_MTases"/>
    <property type="match status" value="1"/>
</dbReference>
<dbReference type="RefSeq" id="WP_249295363.1">
    <property type="nucleotide sequence ID" value="NZ_JACRSV010000003.1"/>
</dbReference>
<feature type="binding site" evidence="7 8">
    <location>
        <position position="76"/>
    </location>
    <ligand>
        <name>S-adenosyl-L-methionine</name>
        <dbReference type="ChEBI" id="CHEBI:59789"/>
    </ligand>
</feature>
<dbReference type="Pfam" id="PF00398">
    <property type="entry name" value="RrnaAD"/>
    <property type="match status" value="1"/>
</dbReference>
<comment type="catalytic activity">
    <reaction evidence="7">
        <text>adenosine(1518)/adenosine(1519) in 16S rRNA + 4 S-adenosyl-L-methionine = N(6)-dimethyladenosine(1518)/N(6)-dimethyladenosine(1519) in 16S rRNA + 4 S-adenosyl-L-homocysteine + 4 H(+)</text>
        <dbReference type="Rhea" id="RHEA:19609"/>
        <dbReference type="Rhea" id="RHEA-COMP:10232"/>
        <dbReference type="Rhea" id="RHEA-COMP:10233"/>
        <dbReference type="ChEBI" id="CHEBI:15378"/>
        <dbReference type="ChEBI" id="CHEBI:57856"/>
        <dbReference type="ChEBI" id="CHEBI:59789"/>
        <dbReference type="ChEBI" id="CHEBI:74411"/>
        <dbReference type="ChEBI" id="CHEBI:74493"/>
        <dbReference type="EC" id="2.1.1.182"/>
    </reaction>
</comment>
<dbReference type="InterPro" id="IPR011530">
    <property type="entry name" value="rRNA_adenine_dimethylase"/>
</dbReference>
<dbReference type="GO" id="GO:0052908">
    <property type="term" value="F:16S rRNA (adenine(1518)-N(6)/adenine(1519)-N(6))-dimethyltransferase activity"/>
    <property type="evidence" value="ECO:0007669"/>
    <property type="project" value="UniProtKB-EC"/>
</dbReference>
<evidence type="ECO:0000256" key="6">
    <source>
        <dbReference type="ARBA" id="ARBA00022884"/>
    </source>
</evidence>
<sequence length="290" mass="32132">MENLSNISTIREIMDRFGFQFSKSLGQNFLINPGICPKIAEMGGAAVETGVLEIGTGFGVLTHELAKRAKKVVAVELDSRLLPVLDYTLSEHKNVKVINQDILKVDLHKLIEEEFQGMDVYVCANLPYYITSPVIMALLEQSLPIKAVTVMVQKEAAVRLCANLPSRDCGAVTVAVRYYSEPRQLFTVSRGSFMPAPNVDSAVIRLDVKKDKPLSGDAERRLFAVVKGAFSQRRKMLCNTISSSLSVSKEQVSKALKDADIKETARAEELSLDDFIQFSNCLYQTTEEGF</sequence>
<dbReference type="PANTHER" id="PTHR11727:SF7">
    <property type="entry name" value="DIMETHYLADENOSINE TRANSFERASE-RELATED"/>
    <property type="match status" value="1"/>
</dbReference>
<keyword evidence="4 7" id="KW-0808">Transferase</keyword>
<comment type="subcellular location">
    <subcellularLocation>
        <location evidence="7">Cytoplasm</location>
    </subcellularLocation>
</comment>
<dbReference type="FunFam" id="3.40.50.150:FF:000023">
    <property type="entry name" value="Ribosomal RNA small subunit methyltransferase A"/>
    <property type="match status" value="1"/>
</dbReference>
<reference evidence="10" key="1">
    <citation type="submission" date="2020-08" db="EMBL/GenBank/DDBJ databases">
        <title>Genome public.</title>
        <authorList>
            <person name="Liu C."/>
            <person name="Sun Q."/>
        </authorList>
    </citation>
    <scope>NUCLEOTIDE SEQUENCE</scope>
    <source>
        <strain evidence="10">NSJ-33</strain>
    </source>
</reference>
<name>A0A926E698_9FIRM</name>
<evidence type="ECO:0000256" key="2">
    <source>
        <dbReference type="ARBA" id="ARBA00022552"/>
    </source>
</evidence>
<keyword evidence="6 7" id="KW-0694">RNA-binding</keyword>
<dbReference type="AlphaFoldDB" id="A0A926E698"/>
<keyword evidence="3 7" id="KW-0489">Methyltransferase</keyword>
<evidence type="ECO:0000256" key="7">
    <source>
        <dbReference type="HAMAP-Rule" id="MF_00607"/>
    </source>
</evidence>
<dbReference type="PANTHER" id="PTHR11727">
    <property type="entry name" value="DIMETHYLADENOSINE TRANSFERASE"/>
    <property type="match status" value="1"/>
</dbReference>
<dbReference type="FunFam" id="1.10.8.100:FF:000001">
    <property type="entry name" value="Ribosomal RNA small subunit methyltransferase A"/>
    <property type="match status" value="1"/>
</dbReference>
<dbReference type="Proteomes" id="UP000610760">
    <property type="component" value="Unassembled WGS sequence"/>
</dbReference>
<feature type="domain" description="Ribosomal RNA adenine methylase transferase N-terminal" evidence="9">
    <location>
        <begin position="35"/>
        <end position="210"/>
    </location>
</feature>
<evidence type="ECO:0000313" key="10">
    <source>
        <dbReference type="EMBL" id="MBC8560358.1"/>
    </source>
</evidence>
<dbReference type="SUPFAM" id="SSF53335">
    <property type="entry name" value="S-adenosyl-L-methionine-dependent methyltransferases"/>
    <property type="match status" value="1"/>
</dbReference>
<comment type="caution">
    <text evidence="10">The sequence shown here is derived from an EMBL/GenBank/DDBJ whole genome shotgun (WGS) entry which is preliminary data.</text>
</comment>